<comment type="caution">
    <text evidence="2">The sequence shown here is derived from an EMBL/GenBank/DDBJ whole genome shotgun (WGS) entry which is preliminary data.</text>
</comment>
<feature type="compositionally biased region" description="Polar residues" evidence="1">
    <location>
        <begin position="28"/>
        <end position="38"/>
    </location>
</feature>
<dbReference type="GO" id="GO:0005634">
    <property type="term" value="C:nucleus"/>
    <property type="evidence" value="ECO:0007669"/>
    <property type="project" value="TreeGrafter"/>
</dbReference>
<dbReference type="PANTHER" id="PTHR13464:SF0">
    <property type="entry name" value="SAP30-BINDING PROTEIN"/>
    <property type="match status" value="1"/>
</dbReference>
<dbReference type="Proteomes" id="UP000614601">
    <property type="component" value="Unassembled WGS sequence"/>
</dbReference>
<dbReference type="Proteomes" id="UP000783686">
    <property type="component" value="Unassembled WGS sequence"/>
</dbReference>
<dbReference type="AlphaFoldDB" id="A0A811JUU5"/>
<evidence type="ECO:0000256" key="1">
    <source>
        <dbReference type="SAM" id="MobiDB-lite"/>
    </source>
</evidence>
<dbReference type="OrthoDB" id="5865893at2759"/>
<feature type="region of interest" description="Disordered" evidence="1">
    <location>
        <begin position="1"/>
        <end position="128"/>
    </location>
</feature>
<evidence type="ECO:0000313" key="2">
    <source>
        <dbReference type="EMBL" id="CAD5207227.1"/>
    </source>
</evidence>
<keyword evidence="3" id="KW-1185">Reference proteome</keyword>
<name>A0A811JUU5_9BILA</name>
<dbReference type="PANTHER" id="PTHR13464">
    <property type="entry name" value="TRANSCRIPTIONAL REGULATOR PROTEIN HCNGP"/>
    <property type="match status" value="1"/>
</dbReference>
<evidence type="ECO:0000313" key="3">
    <source>
        <dbReference type="Proteomes" id="UP000614601"/>
    </source>
</evidence>
<dbReference type="EMBL" id="CAJFCW020000001">
    <property type="protein sequence ID" value="CAG9084847.1"/>
    <property type="molecule type" value="Genomic_DNA"/>
</dbReference>
<gene>
    <name evidence="2" type="ORF">BOKJ2_LOCUS1911</name>
</gene>
<proteinExistence type="predicted"/>
<dbReference type="GO" id="GO:0006355">
    <property type="term" value="P:regulation of DNA-templated transcription"/>
    <property type="evidence" value="ECO:0007669"/>
    <property type="project" value="InterPro"/>
</dbReference>
<feature type="compositionally biased region" description="Basic and acidic residues" evidence="1">
    <location>
        <begin position="48"/>
        <end position="58"/>
    </location>
</feature>
<feature type="compositionally biased region" description="Low complexity" evidence="1">
    <location>
        <begin position="82"/>
        <end position="96"/>
    </location>
</feature>
<dbReference type="Pfam" id="PF07818">
    <property type="entry name" value="HCNGP"/>
    <property type="match status" value="1"/>
</dbReference>
<organism evidence="2 3">
    <name type="scientific">Bursaphelenchus okinawaensis</name>
    <dbReference type="NCBI Taxonomy" id="465554"/>
    <lineage>
        <taxon>Eukaryota</taxon>
        <taxon>Metazoa</taxon>
        <taxon>Ecdysozoa</taxon>
        <taxon>Nematoda</taxon>
        <taxon>Chromadorea</taxon>
        <taxon>Rhabditida</taxon>
        <taxon>Tylenchina</taxon>
        <taxon>Tylenchomorpha</taxon>
        <taxon>Aphelenchoidea</taxon>
        <taxon>Aphelenchoididae</taxon>
        <taxon>Bursaphelenchus</taxon>
    </lineage>
</organism>
<accession>A0A811JUU5</accession>
<dbReference type="EMBL" id="CAJFDH010000001">
    <property type="protein sequence ID" value="CAD5207227.1"/>
    <property type="molecule type" value="Genomic_DNA"/>
</dbReference>
<sequence length="218" mass="24700">MDNLVGYESSSSDETEESPPKKIRLESAGTSNSSTPQERQNEPTVKYSEPEAPTRKSFSESTPPNRSPSEDESEAEENRLIAEGGALLAVASSAGSNCPTPSRDSEGENEEIRDDLIALPPSPTSEVDPAIAAKFRNLFEYKEKRNLDMNKVLTNRKDFKNPSMYEKLKEQFDIDEYGTNFDKTRNEFLQFEEEDYYDSLSETQAKMTEKEQNKRKKV</sequence>
<protein>
    <submittedName>
        <fullName evidence="2">Uncharacterized protein</fullName>
    </submittedName>
</protein>
<dbReference type="InterPro" id="IPR012479">
    <property type="entry name" value="SAP30BP"/>
</dbReference>
<reference evidence="2" key="1">
    <citation type="submission" date="2020-09" db="EMBL/GenBank/DDBJ databases">
        <authorList>
            <person name="Kikuchi T."/>
        </authorList>
    </citation>
    <scope>NUCLEOTIDE SEQUENCE</scope>
    <source>
        <strain evidence="2">SH1</strain>
    </source>
</reference>